<feature type="region of interest" description="Disordered" evidence="1">
    <location>
        <begin position="20"/>
        <end position="46"/>
    </location>
</feature>
<dbReference type="EMBL" id="MN740737">
    <property type="protein sequence ID" value="QHU09494.1"/>
    <property type="molecule type" value="Genomic_DNA"/>
</dbReference>
<sequence>MHSSGVCSICGDSEHISMNCPELSREVSEPQPPQPTGPRGQGDDDE</sequence>
<evidence type="ECO:0008006" key="3">
    <source>
        <dbReference type="Google" id="ProtNLM"/>
    </source>
</evidence>
<evidence type="ECO:0000256" key="1">
    <source>
        <dbReference type="SAM" id="MobiDB-lite"/>
    </source>
</evidence>
<dbReference type="AlphaFoldDB" id="A0A6C0K0C8"/>
<proteinExistence type="predicted"/>
<reference evidence="2" key="1">
    <citation type="journal article" date="2020" name="Nature">
        <title>Giant virus diversity and host interactions through global metagenomics.</title>
        <authorList>
            <person name="Schulz F."/>
            <person name="Roux S."/>
            <person name="Paez-Espino D."/>
            <person name="Jungbluth S."/>
            <person name="Walsh D.A."/>
            <person name="Denef V.J."/>
            <person name="McMahon K.D."/>
            <person name="Konstantinidis K.T."/>
            <person name="Eloe-Fadrosh E.A."/>
            <person name="Kyrpides N.C."/>
            <person name="Woyke T."/>
        </authorList>
    </citation>
    <scope>NUCLEOTIDE SEQUENCE</scope>
    <source>
        <strain evidence="2">GVMAG-S-1101164-105</strain>
    </source>
</reference>
<protein>
    <recommendedName>
        <fullName evidence="3">CCHC-type domain-containing protein</fullName>
    </recommendedName>
</protein>
<evidence type="ECO:0000313" key="2">
    <source>
        <dbReference type="EMBL" id="QHU09494.1"/>
    </source>
</evidence>
<dbReference type="GO" id="GO:0003676">
    <property type="term" value="F:nucleic acid binding"/>
    <property type="evidence" value="ECO:0007669"/>
    <property type="project" value="InterPro"/>
</dbReference>
<dbReference type="InterPro" id="IPR036875">
    <property type="entry name" value="Znf_CCHC_sf"/>
</dbReference>
<name>A0A6C0K0C8_9ZZZZ</name>
<dbReference type="GO" id="GO:0008270">
    <property type="term" value="F:zinc ion binding"/>
    <property type="evidence" value="ECO:0007669"/>
    <property type="project" value="InterPro"/>
</dbReference>
<dbReference type="SUPFAM" id="SSF57756">
    <property type="entry name" value="Retrovirus zinc finger-like domains"/>
    <property type="match status" value="1"/>
</dbReference>
<organism evidence="2">
    <name type="scientific">viral metagenome</name>
    <dbReference type="NCBI Taxonomy" id="1070528"/>
    <lineage>
        <taxon>unclassified sequences</taxon>
        <taxon>metagenomes</taxon>
        <taxon>organismal metagenomes</taxon>
    </lineage>
</organism>
<accession>A0A6C0K0C8</accession>